<feature type="transmembrane region" description="Helical" evidence="6">
    <location>
        <begin position="64"/>
        <end position="87"/>
    </location>
</feature>
<comment type="catalytic activity">
    <reaction evidence="1">
        <text>[protein]-peptidylproline (omega=180) = [protein]-peptidylproline (omega=0)</text>
        <dbReference type="Rhea" id="RHEA:16237"/>
        <dbReference type="Rhea" id="RHEA-COMP:10747"/>
        <dbReference type="Rhea" id="RHEA-COMP:10748"/>
        <dbReference type="ChEBI" id="CHEBI:83833"/>
        <dbReference type="ChEBI" id="CHEBI:83834"/>
        <dbReference type="EC" id="5.2.1.8"/>
    </reaction>
</comment>
<organism evidence="8 9">
    <name type="scientific">Oikopleura dioica</name>
    <name type="common">Tunicate</name>
    <dbReference type="NCBI Taxonomy" id="34765"/>
    <lineage>
        <taxon>Eukaryota</taxon>
        <taxon>Metazoa</taxon>
        <taxon>Chordata</taxon>
        <taxon>Tunicata</taxon>
        <taxon>Appendicularia</taxon>
        <taxon>Copelata</taxon>
        <taxon>Oikopleuridae</taxon>
        <taxon>Oikopleura</taxon>
    </lineage>
</organism>
<gene>
    <name evidence="8" type="ORF">OKIOD_LOCUS8305</name>
</gene>
<dbReference type="EMBL" id="OU015569">
    <property type="protein sequence ID" value="CAG5099916.1"/>
    <property type="molecule type" value="Genomic_DNA"/>
</dbReference>
<dbReference type="PROSITE" id="PS50198">
    <property type="entry name" value="PPIC_PPIASE_2"/>
    <property type="match status" value="1"/>
</dbReference>
<dbReference type="PANTHER" id="PTHR10657">
    <property type="entry name" value="PEPTIDYL-PROLYL CIS-TRANS ISOMERASE"/>
    <property type="match status" value="1"/>
</dbReference>
<dbReference type="InterPro" id="IPR000297">
    <property type="entry name" value="PPIase_PpiC"/>
</dbReference>
<protein>
    <recommendedName>
        <fullName evidence="2">peptidylprolyl isomerase</fullName>
        <ecNumber evidence="2">5.2.1.8</ecNumber>
    </recommendedName>
</protein>
<evidence type="ECO:0000256" key="5">
    <source>
        <dbReference type="PROSITE-ProRule" id="PRU00278"/>
    </source>
</evidence>
<reference evidence="8 9" key="1">
    <citation type="submission" date="2021-04" db="EMBL/GenBank/DDBJ databases">
        <authorList>
            <person name="Bliznina A."/>
        </authorList>
    </citation>
    <scope>NUCLEOTIDE SEQUENCE [LARGE SCALE GENOMIC DNA]</scope>
</reference>
<dbReference type="Gene3D" id="3.10.50.40">
    <property type="match status" value="1"/>
</dbReference>
<proteinExistence type="predicted"/>
<feature type="transmembrane region" description="Helical" evidence="6">
    <location>
        <begin position="33"/>
        <end position="52"/>
    </location>
</feature>
<keyword evidence="6" id="KW-1133">Transmembrane helix</keyword>
<feature type="domain" description="PpiC" evidence="7">
    <location>
        <begin position="216"/>
        <end position="318"/>
    </location>
</feature>
<dbReference type="InterPro" id="IPR051370">
    <property type="entry name" value="PPIase_Pin1"/>
</dbReference>
<evidence type="ECO:0000256" key="1">
    <source>
        <dbReference type="ARBA" id="ARBA00000971"/>
    </source>
</evidence>
<accession>A0ABN7SL32</accession>
<evidence type="ECO:0000256" key="6">
    <source>
        <dbReference type="SAM" id="Phobius"/>
    </source>
</evidence>
<evidence type="ECO:0000313" key="8">
    <source>
        <dbReference type="EMBL" id="CAG5099916.1"/>
    </source>
</evidence>
<keyword evidence="9" id="KW-1185">Reference proteome</keyword>
<dbReference type="Proteomes" id="UP001158576">
    <property type="component" value="Chromosome XSR"/>
</dbReference>
<dbReference type="Pfam" id="PF00639">
    <property type="entry name" value="Rotamase"/>
    <property type="match status" value="1"/>
</dbReference>
<evidence type="ECO:0000313" key="9">
    <source>
        <dbReference type="Proteomes" id="UP001158576"/>
    </source>
</evidence>
<evidence type="ECO:0000256" key="2">
    <source>
        <dbReference type="ARBA" id="ARBA00013194"/>
    </source>
</evidence>
<evidence type="ECO:0000259" key="7">
    <source>
        <dbReference type="PROSITE" id="PS50198"/>
    </source>
</evidence>
<keyword evidence="3 5" id="KW-0697">Rotamase</keyword>
<dbReference type="EC" id="5.2.1.8" evidence="2"/>
<dbReference type="SUPFAM" id="SSF54534">
    <property type="entry name" value="FKBP-like"/>
    <property type="match status" value="1"/>
</dbReference>
<keyword evidence="4 5" id="KW-0413">Isomerase</keyword>
<sequence length="318" mass="37199">MDREEYQEYLRELEKARAWDHFLQDICRGTTSSIPFLWAFFMAFHIMFLVMSKGKLFWRNLGDWVDNAAGFFLVLPIIYDLIAVWAYERNQSRYRSSYHADRPTRTRIASLVFSAICVFSTIYFRRRMIRNSTRIRNVPTTVDGGNEEQKNYSLRRTWFKNALILSLFGGLFMIASDCICLKDYIYYHYDCYFNSYSLYYMDEYIQAKQRGIKTFTTKVKISHIVVKHSGSRNPSTADLVPVKRNRQQAREKLELIKAETTVANFDVIAEKYSDCTTRSSGGDCGWIFRGDSHKVVEDVAFNLNIGQLRESPSSPIKT</sequence>
<keyword evidence="6" id="KW-0812">Transmembrane</keyword>
<evidence type="ECO:0000256" key="4">
    <source>
        <dbReference type="ARBA" id="ARBA00023235"/>
    </source>
</evidence>
<keyword evidence="6" id="KW-0472">Membrane</keyword>
<name>A0ABN7SL32_OIKDI</name>
<feature type="transmembrane region" description="Helical" evidence="6">
    <location>
        <begin position="107"/>
        <end position="124"/>
    </location>
</feature>
<evidence type="ECO:0000256" key="3">
    <source>
        <dbReference type="ARBA" id="ARBA00023110"/>
    </source>
</evidence>
<dbReference type="PANTHER" id="PTHR10657:SF4">
    <property type="entry name" value="PEPTIDYL-PROLYL CIS-TRANS ISOMERASE-RELATED"/>
    <property type="match status" value="1"/>
</dbReference>
<dbReference type="InterPro" id="IPR046357">
    <property type="entry name" value="PPIase_dom_sf"/>
</dbReference>